<dbReference type="AlphaFoldDB" id="A0A017HNJ9"/>
<gene>
    <name evidence="5" type="ORF">Rumeso_02456</name>
</gene>
<dbReference type="SUPFAM" id="SSF52540">
    <property type="entry name" value="P-loop containing nucleoside triphosphate hydrolases"/>
    <property type="match status" value="1"/>
</dbReference>
<dbReference type="PANTHER" id="PTHR45772">
    <property type="entry name" value="CONSERVED COMPONENT OF ABC TRANSPORTER FOR NATURAL AMINO ACIDS-RELATED"/>
    <property type="match status" value="1"/>
</dbReference>
<organism evidence="5 6">
    <name type="scientific">Rubellimicrobium mesophilum DSM 19309</name>
    <dbReference type="NCBI Taxonomy" id="442562"/>
    <lineage>
        <taxon>Bacteria</taxon>
        <taxon>Pseudomonadati</taxon>
        <taxon>Pseudomonadota</taxon>
        <taxon>Alphaproteobacteria</taxon>
        <taxon>Rhodobacterales</taxon>
        <taxon>Roseobacteraceae</taxon>
        <taxon>Rubellimicrobium</taxon>
    </lineage>
</organism>
<keyword evidence="1" id="KW-0813">Transport</keyword>
<evidence type="ECO:0000259" key="4">
    <source>
        <dbReference type="PROSITE" id="PS50893"/>
    </source>
</evidence>
<keyword evidence="3 5" id="KW-0067">ATP-binding</keyword>
<dbReference type="InterPro" id="IPR027417">
    <property type="entry name" value="P-loop_NTPase"/>
</dbReference>
<dbReference type="Pfam" id="PF00005">
    <property type="entry name" value="ABC_tran"/>
    <property type="match status" value="1"/>
</dbReference>
<evidence type="ECO:0000313" key="6">
    <source>
        <dbReference type="Proteomes" id="UP000019666"/>
    </source>
</evidence>
<dbReference type="EMBL" id="AOSK01000062">
    <property type="protein sequence ID" value="EYD76027.1"/>
    <property type="molecule type" value="Genomic_DNA"/>
</dbReference>
<comment type="caution">
    <text evidence="5">The sequence shown here is derived from an EMBL/GenBank/DDBJ whole genome shotgun (WGS) entry which is preliminary data.</text>
</comment>
<dbReference type="PROSITE" id="PS50893">
    <property type="entry name" value="ABC_TRANSPORTER_2"/>
    <property type="match status" value="1"/>
</dbReference>
<name>A0A017HNJ9_9RHOB</name>
<evidence type="ECO:0000313" key="5">
    <source>
        <dbReference type="EMBL" id="EYD76027.1"/>
    </source>
</evidence>
<proteinExistence type="predicted"/>
<dbReference type="Proteomes" id="UP000019666">
    <property type="component" value="Unassembled WGS sequence"/>
</dbReference>
<dbReference type="InterPro" id="IPR017871">
    <property type="entry name" value="ABC_transporter-like_CS"/>
</dbReference>
<dbReference type="HOGENOM" id="CLU_000604_1_2_5"/>
<dbReference type="SMART" id="SM00382">
    <property type="entry name" value="AAA"/>
    <property type="match status" value="1"/>
</dbReference>
<dbReference type="InterPro" id="IPR003593">
    <property type="entry name" value="AAA+_ATPase"/>
</dbReference>
<accession>A0A017HNJ9</accession>
<dbReference type="GO" id="GO:0016887">
    <property type="term" value="F:ATP hydrolysis activity"/>
    <property type="evidence" value="ECO:0007669"/>
    <property type="project" value="InterPro"/>
</dbReference>
<dbReference type="GO" id="GO:0005524">
    <property type="term" value="F:ATP binding"/>
    <property type="evidence" value="ECO:0007669"/>
    <property type="project" value="UniProtKB-KW"/>
</dbReference>
<dbReference type="InterPro" id="IPR051120">
    <property type="entry name" value="ABC_AA/LPS_Transport"/>
</dbReference>
<keyword evidence="2" id="KW-0547">Nucleotide-binding</keyword>
<evidence type="ECO:0000256" key="2">
    <source>
        <dbReference type="ARBA" id="ARBA00022741"/>
    </source>
</evidence>
<dbReference type="InterPro" id="IPR003439">
    <property type="entry name" value="ABC_transporter-like_ATP-bd"/>
</dbReference>
<dbReference type="STRING" id="442562.Rumeso_02456"/>
<reference evidence="5 6" key="1">
    <citation type="submission" date="2013-02" db="EMBL/GenBank/DDBJ databases">
        <authorList>
            <person name="Fiebig A."/>
            <person name="Goeker M."/>
            <person name="Klenk H.-P.P."/>
        </authorList>
    </citation>
    <scope>NUCLEOTIDE SEQUENCE [LARGE SCALE GENOMIC DNA]</scope>
    <source>
        <strain evidence="5 6">DSM 19309</strain>
    </source>
</reference>
<evidence type="ECO:0000256" key="1">
    <source>
        <dbReference type="ARBA" id="ARBA00022448"/>
    </source>
</evidence>
<dbReference type="PROSITE" id="PS00211">
    <property type="entry name" value="ABC_TRANSPORTER_1"/>
    <property type="match status" value="1"/>
</dbReference>
<dbReference type="OrthoDB" id="9806149at2"/>
<sequence length="263" mass="27605">MDRSAGQEAAPVLSARGLSKSYGGNRVVSDLSLDLPPGGMLGLIGPNGAGKTTLFNLLAGAVRPDGGAILLVGRDVTAQPPRARLRAGLGRSFQIARPFARMTVLENVMTAAQAQTGESALAALLRPARVRSEERAHAARAREILDFVSLSQLEGEPASVLSGGQRKLLELARVLMAEPRVILLDEPGAGVNPALLDLIADRIQAINARGVAVLLIEHNMELVARLCPRVIVMAAGRLLAEGPPSEVTARADVIEVYLEGMPA</sequence>
<keyword evidence="6" id="KW-1185">Reference proteome</keyword>
<dbReference type="Gene3D" id="3.40.50.300">
    <property type="entry name" value="P-loop containing nucleotide triphosphate hydrolases"/>
    <property type="match status" value="1"/>
</dbReference>
<dbReference type="GO" id="GO:0005886">
    <property type="term" value="C:plasma membrane"/>
    <property type="evidence" value="ECO:0007669"/>
    <property type="project" value="TreeGrafter"/>
</dbReference>
<dbReference type="CDD" id="cd03219">
    <property type="entry name" value="ABC_Mj1267_LivG_branched"/>
    <property type="match status" value="1"/>
</dbReference>
<dbReference type="PATRIC" id="fig|442562.3.peg.2422"/>
<protein>
    <submittedName>
        <fullName evidence="5">Branched-chain amino acid transport ATP-binding protein LivG</fullName>
    </submittedName>
</protein>
<feature type="domain" description="ABC transporter" evidence="4">
    <location>
        <begin position="13"/>
        <end position="260"/>
    </location>
</feature>
<evidence type="ECO:0000256" key="3">
    <source>
        <dbReference type="ARBA" id="ARBA00022840"/>
    </source>
</evidence>
<dbReference type="RefSeq" id="WP_037280281.1">
    <property type="nucleotide sequence ID" value="NZ_KK088571.1"/>
</dbReference>
<dbReference type="PANTHER" id="PTHR45772:SF9">
    <property type="entry name" value="CONSERVED COMPONENT OF ABC TRANSPORTER FOR NATURAL AMINO ACIDS"/>
    <property type="match status" value="1"/>
</dbReference>